<dbReference type="Pfam" id="PF00534">
    <property type="entry name" value="Glycos_transf_1"/>
    <property type="match status" value="1"/>
</dbReference>
<dbReference type="Proteomes" id="UP000653797">
    <property type="component" value="Unassembled WGS sequence"/>
</dbReference>
<evidence type="ECO:0000313" key="3">
    <source>
        <dbReference type="EMBL" id="MBD2756218.1"/>
    </source>
</evidence>
<dbReference type="EMBL" id="JACXAA010000011">
    <property type="protein sequence ID" value="MBD2756218.1"/>
    <property type="molecule type" value="Genomic_DNA"/>
</dbReference>
<dbReference type="InterPro" id="IPR001296">
    <property type="entry name" value="Glyco_trans_1"/>
</dbReference>
<dbReference type="InterPro" id="IPR028098">
    <property type="entry name" value="Glyco_trans_4-like_N"/>
</dbReference>
<dbReference type="PANTHER" id="PTHR12526">
    <property type="entry name" value="GLYCOSYLTRANSFERASE"/>
    <property type="match status" value="1"/>
</dbReference>
<feature type="domain" description="Glycosyltransferase subfamily 4-like N-terminal" evidence="2">
    <location>
        <begin position="16"/>
        <end position="175"/>
    </location>
</feature>
<dbReference type="GO" id="GO:0016757">
    <property type="term" value="F:glycosyltransferase activity"/>
    <property type="evidence" value="ECO:0007669"/>
    <property type="project" value="InterPro"/>
</dbReference>
<proteinExistence type="predicted"/>
<evidence type="ECO:0000259" key="1">
    <source>
        <dbReference type="Pfam" id="PF00534"/>
    </source>
</evidence>
<feature type="domain" description="Glycosyl transferase family 1" evidence="1">
    <location>
        <begin position="184"/>
        <end position="347"/>
    </location>
</feature>
<name>A0A927GG10_9BACT</name>
<dbReference type="Gene3D" id="3.40.50.2000">
    <property type="entry name" value="Glycogen Phosphorylase B"/>
    <property type="match status" value="2"/>
</dbReference>
<dbReference type="Pfam" id="PF13439">
    <property type="entry name" value="Glyco_transf_4"/>
    <property type="match status" value="1"/>
</dbReference>
<gene>
    <name evidence="3" type="ORF">IC230_25195</name>
</gene>
<accession>A0A927GG10</accession>
<protein>
    <submittedName>
        <fullName evidence="3">Glycosyltransferase family 4 protein</fullName>
    </submittedName>
</protein>
<dbReference type="AlphaFoldDB" id="A0A927GG10"/>
<dbReference type="SUPFAM" id="SSF53756">
    <property type="entry name" value="UDP-Glycosyltransferase/glycogen phosphorylase"/>
    <property type="match status" value="1"/>
</dbReference>
<reference evidence="3" key="1">
    <citation type="submission" date="2020-09" db="EMBL/GenBank/DDBJ databases">
        <authorList>
            <person name="Kim M.K."/>
        </authorList>
    </citation>
    <scope>NUCLEOTIDE SEQUENCE</scope>
    <source>
        <strain evidence="3">BT704</strain>
    </source>
</reference>
<dbReference type="CDD" id="cd03808">
    <property type="entry name" value="GT4_CapM-like"/>
    <property type="match status" value="1"/>
</dbReference>
<sequence length="378" mass="42581">MSGKIRVLQAIRQGKIGGGESHVLNLVNFLDKEQFEPIVLSFTPGPMVDKLRASGITTHVIPGKSPINVQMWRQVKSLLEEEQIDLIHVHGTRANMNIVWAAKQCKIPIVYTVHGWSFHPDQSFLIRNARITAERMLTRWADLTITVSNSNHKTGQQLIKGFQSKIIFYGIDTQRFQREQDFTDVRTPYGIPADHTLVLFLARMTLQKDPITMIQAFKVIADRHKDITLLLIGQGELDQDVAAAIEQNGLQDRVVRDGFRLDVPDVLNASDIYCLPSLWEGQPIGLIEAMAIGKAVIATHVDGSKELVKDGVNGLLIDPQQPQQLAEAIERLHVNSKLRKKLADQAYLTIKERYDGASMARQIEDAYLSILKREYSYS</sequence>
<organism evidence="3 4">
    <name type="scientific">Spirosoma validum</name>
    <dbReference type="NCBI Taxonomy" id="2771355"/>
    <lineage>
        <taxon>Bacteria</taxon>
        <taxon>Pseudomonadati</taxon>
        <taxon>Bacteroidota</taxon>
        <taxon>Cytophagia</taxon>
        <taxon>Cytophagales</taxon>
        <taxon>Cytophagaceae</taxon>
        <taxon>Spirosoma</taxon>
    </lineage>
</organism>
<evidence type="ECO:0000259" key="2">
    <source>
        <dbReference type="Pfam" id="PF13439"/>
    </source>
</evidence>
<keyword evidence="4" id="KW-1185">Reference proteome</keyword>
<evidence type="ECO:0000313" key="4">
    <source>
        <dbReference type="Proteomes" id="UP000653797"/>
    </source>
</evidence>
<comment type="caution">
    <text evidence="3">The sequence shown here is derived from an EMBL/GenBank/DDBJ whole genome shotgun (WGS) entry which is preliminary data.</text>
</comment>
<dbReference type="RefSeq" id="WP_191041839.1">
    <property type="nucleotide sequence ID" value="NZ_JACXAA010000011.1"/>
</dbReference>